<keyword evidence="1" id="KW-0418">Kinase</keyword>
<feature type="transmembrane region" description="Helical" evidence="3">
    <location>
        <begin position="40"/>
        <end position="62"/>
    </location>
</feature>
<sequence length="284" mass="32637">MNKRKINWLIQGIFMTVLIILEVVPMTYLNYYYVKNIPDRQIYIMVYSMLLVIFDFTLIYTFRRINLSYQKENELELKRRAAELEAHYYEDIEKQQEDYGHLFDAMRRQISLMEALSARGDTQALQQCMTTTQDLLKATKPPFTCSNHTLMIVLSDKYKRCVALGIDFQVDDGTRGTGHLSDFDITTIFANLLDNAIEASAMVAEAKIRIVLREKGQMLAITIENPYDKAPEGNKDGLFKSSKEDAGHGLGLKNVQMAVKRYGGSIDFDARDGWFMVRVLLPVL</sequence>
<keyword evidence="6" id="KW-1185">Reference proteome</keyword>
<organism evidence="5 6">
    <name type="scientific">Eubacterium barkeri</name>
    <name type="common">Clostridium barkeri</name>
    <dbReference type="NCBI Taxonomy" id="1528"/>
    <lineage>
        <taxon>Bacteria</taxon>
        <taxon>Bacillati</taxon>
        <taxon>Bacillota</taxon>
        <taxon>Clostridia</taxon>
        <taxon>Eubacteriales</taxon>
        <taxon>Eubacteriaceae</taxon>
        <taxon>Eubacterium</taxon>
    </lineage>
</organism>
<dbReference type="RefSeq" id="WP_090245953.1">
    <property type="nucleotide sequence ID" value="NZ_FNOU01000016.1"/>
</dbReference>
<dbReference type="EMBL" id="FNOU01000016">
    <property type="protein sequence ID" value="SDY10539.1"/>
    <property type="molecule type" value="Genomic_DNA"/>
</dbReference>
<dbReference type="PROSITE" id="PS50109">
    <property type="entry name" value="HIS_KIN"/>
    <property type="match status" value="1"/>
</dbReference>
<dbReference type="PANTHER" id="PTHR40448:SF1">
    <property type="entry name" value="TWO-COMPONENT SENSOR HISTIDINE KINASE"/>
    <property type="match status" value="1"/>
</dbReference>
<dbReference type="InterPro" id="IPR036890">
    <property type="entry name" value="HATPase_C_sf"/>
</dbReference>
<gene>
    <name evidence="5" type="ORF">SAMN04488579_11657</name>
</gene>
<keyword evidence="1" id="KW-0808">Transferase</keyword>
<proteinExistence type="predicted"/>
<evidence type="ECO:0000259" key="4">
    <source>
        <dbReference type="PROSITE" id="PS50109"/>
    </source>
</evidence>
<dbReference type="Gene3D" id="3.30.565.10">
    <property type="entry name" value="Histidine kinase-like ATPase, C-terminal domain"/>
    <property type="match status" value="1"/>
</dbReference>
<evidence type="ECO:0000256" key="1">
    <source>
        <dbReference type="ARBA" id="ARBA00022777"/>
    </source>
</evidence>
<feature type="transmembrane region" description="Helical" evidence="3">
    <location>
        <begin position="12"/>
        <end position="34"/>
    </location>
</feature>
<dbReference type="AlphaFoldDB" id="A0A1H3H7B4"/>
<accession>A0A1H3H7B4</accession>
<dbReference type="Proteomes" id="UP000199652">
    <property type="component" value="Unassembled WGS sequence"/>
</dbReference>
<keyword evidence="3" id="KW-0812">Transmembrane</keyword>
<dbReference type="STRING" id="1528.SAMN04488579_11657"/>
<dbReference type="Pfam" id="PF14501">
    <property type="entry name" value="HATPase_c_5"/>
    <property type="match status" value="1"/>
</dbReference>
<keyword evidence="3" id="KW-0472">Membrane</keyword>
<dbReference type="PANTHER" id="PTHR40448">
    <property type="entry name" value="TWO-COMPONENT SENSOR HISTIDINE KINASE"/>
    <property type="match status" value="1"/>
</dbReference>
<name>A0A1H3H7B4_EUBBA</name>
<evidence type="ECO:0000313" key="5">
    <source>
        <dbReference type="EMBL" id="SDY10539.1"/>
    </source>
</evidence>
<evidence type="ECO:0000313" key="6">
    <source>
        <dbReference type="Proteomes" id="UP000199652"/>
    </source>
</evidence>
<reference evidence="6" key="1">
    <citation type="submission" date="2016-10" db="EMBL/GenBank/DDBJ databases">
        <authorList>
            <person name="Varghese N."/>
            <person name="Submissions S."/>
        </authorList>
    </citation>
    <scope>NUCLEOTIDE SEQUENCE [LARGE SCALE GENOMIC DNA]</scope>
    <source>
        <strain evidence="6">VPI 5359</strain>
    </source>
</reference>
<dbReference type="SUPFAM" id="SSF55874">
    <property type="entry name" value="ATPase domain of HSP90 chaperone/DNA topoisomerase II/histidine kinase"/>
    <property type="match status" value="1"/>
</dbReference>
<dbReference type="OrthoDB" id="1763946at2"/>
<dbReference type="CDD" id="cd16935">
    <property type="entry name" value="HATPase_AgrC-ComD-like"/>
    <property type="match status" value="1"/>
</dbReference>
<dbReference type="InterPro" id="IPR005467">
    <property type="entry name" value="His_kinase_dom"/>
</dbReference>
<keyword evidence="3" id="KW-1133">Transmembrane helix</keyword>
<feature type="domain" description="Histidine kinase" evidence="4">
    <location>
        <begin position="185"/>
        <end position="284"/>
    </location>
</feature>
<evidence type="ECO:0000256" key="2">
    <source>
        <dbReference type="ARBA" id="ARBA00023012"/>
    </source>
</evidence>
<keyword evidence="2" id="KW-0902">Two-component regulatory system</keyword>
<dbReference type="InterPro" id="IPR032834">
    <property type="entry name" value="NatK-like_C"/>
</dbReference>
<evidence type="ECO:0000256" key="3">
    <source>
        <dbReference type="SAM" id="Phobius"/>
    </source>
</evidence>
<protein>
    <submittedName>
        <fullName evidence="5">GHKL domain-containing protein</fullName>
    </submittedName>
</protein>
<dbReference type="GO" id="GO:0016301">
    <property type="term" value="F:kinase activity"/>
    <property type="evidence" value="ECO:0007669"/>
    <property type="project" value="UniProtKB-KW"/>
</dbReference>
<dbReference type="GO" id="GO:0042802">
    <property type="term" value="F:identical protein binding"/>
    <property type="evidence" value="ECO:0007669"/>
    <property type="project" value="TreeGrafter"/>
</dbReference>
<dbReference type="GO" id="GO:0000160">
    <property type="term" value="P:phosphorelay signal transduction system"/>
    <property type="evidence" value="ECO:0007669"/>
    <property type="project" value="UniProtKB-KW"/>
</dbReference>